<dbReference type="EMBL" id="VJZC01000530">
    <property type="protein sequence ID" value="MPY63218.1"/>
    <property type="molecule type" value="Genomic_DNA"/>
</dbReference>
<keyword evidence="2" id="KW-1185">Reference proteome</keyword>
<evidence type="ECO:0000313" key="2">
    <source>
        <dbReference type="Proteomes" id="UP000400924"/>
    </source>
</evidence>
<proteinExistence type="predicted"/>
<evidence type="ECO:0000313" key="1">
    <source>
        <dbReference type="EMBL" id="MPY63218.1"/>
    </source>
</evidence>
<gene>
    <name evidence="1" type="ORF">FNH08_40515</name>
</gene>
<dbReference type="AlphaFoldDB" id="A0A5N8XVX4"/>
<accession>A0A5N8XVX4</accession>
<comment type="caution">
    <text evidence="1">The sequence shown here is derived from an EMBL/GenBank/DDBJ whole genome shotgun (WGS) entry which is preliminary data.</text>
</comment>
<name>A0A5N8XVX4_9ACTN</name>
<dbReference type="OrthoDB" id="3395612at2"/>
<sequence>MSEFSMPTIPESEECLREIAEEMMELFGIPYREAVARINYEWRHLSFEKWPDLIGHELPEHWAYRLYYGEVPYWDAHADRSKWVAHQAPPNDLQYWTIHDSSA</sequence>
<organism evidence="1 2">
    <name type="scientific">Streptomyces spongiae</name>
    <dbReference type="NCBI Taxonomy" id="565072"/>
    <lineage>
        <taxon>Bacteria</taxon>
        <taxon>Bacillati</taxon>
        <taxon>Actinomycetota</taxon>
        <taxon>Actinomycetes</taxon>
        <taxon>Kitasatosporales</taxon>
        <taxon>Streptomycetaceae</taxon>
        <taxon>Streptomyces</taxon>
    </lineage>
</organism>
<dbReference type="RefSeq" id="WP_152776517.1">
    <property type="nucleotide sequence ID" value="NZ_VJZC01000530.1"/>
</dbReference>
<protein>
    <submittedName>
        <fullName evidence="1">Uncharacterized protein</fullName>
    </submittedName>
</protein>
<reference evidence="1 2" key="1">
    <citation type="submission" date="2019-07" db="EMBL/GenBank/DDBJ databases">
        <title>New species of Amycolatopsis and Streptomyces.</title>
        <authorList>
            <person name="Duangmal K."/>
            <person name="Teo W.F.A."/>
            <person name="Lipun K."/>
        </authorList>
    </citation>
    <scope>NUCLEOTIDE SEQUENCE [LARGE SCALE GENOMIC DNA]</scope>
    <source>
        <strain evidence="1 2">NBRC 106415</strain>
    </source>
</reference>
<dbReference type="Proteomes" id="UP000400924">
    <property type="component" value="Unassembled WGS sequence"/>
</dbReference>